<evidence type="ECO:0000313" key="1">
    <source>
        <dbReference type="EMBL" id="PKK61419.1"/>
    </source>
</evidence>
<gene>
    <name evidence="1" type="ORF">RhiirC2_791823</name>
</gene>
<dbReference type="VEuPathDB" id="FungiDB:RhiirFUN_021204"/>
<dbReference type="AlphaFoldDB" id="A0A2N1MII3"/>
<name>A0A2N1MII3_9GLOM</name>
<protein>
    <submittedName>
        <fullName evidence="1">Uncharacterized protein</fullName>
    </submittedName>
</protein>
<reference evidence="1 2" key="2">
    <citation type="submission" date="2017-10" db="EMBL/GenBank/DDBJ databases">
        <title>Extensive intraspecific genome diversity in a model arbuscular mycorrhizal fungus.</title>
        <authorList>
            <person name="Chen E.C.H."/>
            <person name="Morin E."/>
            <person name="Baudet D."/>
            <person name="Noel J."/>
            <person name="Ndikumana S."/>
            <person name="Charron P."/>
            <person name="St-Onge C."/>
            <person name="Giorgi J."/>
            <person name="Grigoriev I.V."/>
            <person name="Roux C."/>
            <person name="Martin F.M."/>
            <person name="Corradi N."/>
        </authorList>
    </citation>
    <scope>NUCLEOTIDE SEQUENCE [LARGE SCALE GENOMIC DNA]</scope>
    <source>
        <strain evidence="1 2">C2</strain>
    </source>
</reference>
<comment type="caution">
    <text evidence="1">The sequence shown here is derived from an EMBL/GenBank/DDBJ whole genome shotgun (WGS) entry which is preliminary data.</text>
</comment>
<evidence type="ECO:0000313" key="2">
    <source>
        <dbReference type="Proteomes" id="UP000233469"/>
    </source>
</evidence>
<accession>A0A2N1MII3</accession>
<sequence length="240" mass="27612">MVIFYSHGKTYNNNNYKGPIPKWCNNLIGIYVLSDNLRLTHPLKDVISVINRTHKSPRITPAITSPKCELDRTLEQPTQKPNAGSHSKDPIIVDHKFFNQTSLGLIKWTDIYVIDRNVRKWSDNVINPQIFNSMINNSSLSLKVQIIHGDIDWNLTREWINFNPLDSPTSAKGSKIKKCNFIYPTADIQQRNYPRLYPSGNIPCLQCYNNVDNNEHIAHKYPQIMCQSDKIIGNIHDPKS</sequence>
<organism evidence="1 2">
    <name type="scientific">Rhizophagus irregularis</name>
    <dbReference type="NCBI Taxonomy" id="588596"/>
    <lineage>
        <taxon>Eukaryota</taxon>
        <taxon>Fungi</taxon>
        <taxon>Fungi incertae sedis</taxon>
        <taxon>Mucoromycota</taxon>
        <taxon>Glomeromycotina</taxon>
        <taxon>Glomeromycetes</taxon>
        <taxon>Glomerales</taxon>
        <taxon>Glomeraceae</taxon>
        <taxon>Rhizophagus</taxon>
    </lineage>
</organism>
<proteinExistence type="predicted"/>
<dbReference type="EMBL" id="LLXL01002225">
    <property type="protein sequence ID" value="PKK61419.1"/>
    <property type="molecule type" value="Genomic_DNA"/>
</dbReference>
<reference evidence="1 2" key="1">
    <citation type="submission" date="2016-04" db="EMBL/GenBank/DDBJ databases">
        <title>Genome analyses suggest a sexual origin of heterokaryosis in a supposedly ancient asexual fungus.</title>
        <authorList>
            <person name="Ropars J."/>
            <person name="Sedzielewska K."/>
            <person name="Noel J."/>
            <person name="Charron P."/>
            <person name="Farinelli L."/>
            <person name="Marton T."/>
            <person name="Kruger M."/>
            <person name="Pelin A."/>
            <person name="Brachmann A."/>
            <person name="Corradi N."/>
        </authorList>
    </citation>
    <scope>NUCLEOTIDE SEQUENCE [LARGE SCALE GENOMIC DNA]</scope>
    <source>
        <strain evidence="1 2">C2</strain>
    </source>
</reference>
<dbReference type="Proteomes" id="UP000233469">
    <property type="component" value="Unassembled WGS sequence"/>
</dbReference>